<gene>
    <name evidence="2" type="ORF">CWB73_21410</name>
</gene>
<dbReference type="InterPro" id="IPR025166">
    <property type="entry name" value="Integrase_DNA_bind_dom"/>
</dbReference>
<reference evidence="3" key="2">
    <citation type="submission" date="2019-06" db="EMBL/GenBank/DDBJ databases">
        <title>Co-occurence of chitin degradation, pigmentation and bioactivity in marine Pseudoalteromonas.</title>
        <authorList>
            <person name="Sonnenschein E.C."/>
            <person name="Bech P.K."/>
        </authorList>
    </citation>
    <scope>NUCLEOTIDE SEQUENCE [LARGE SCALE GENOMIC DNA]</scope>
    <source>
        <strain evidence="3">S1189</strain>
    </source>
</reference>
<evidence type="ECO:0000313" key="3">
    <source>
        <dbReference type="Proteomes" id="UP000307362"/>
    </source>
</evidence>
<comment type="caution">
    <text evidence="2">The sequence shown here is derived from an EMBL/GenBank/DDBJ whole genome shotgun (WGS) entry which is preliminary data.</text>
</comment>
<reference evidence="2 3" key="1">
    <citation type="submission" date="2017-12" db="EMBL/GenBank/DDBJ databases">
        <authorList>
            <person name="Paulsen S."/>
            <person name="Gram L.K."/>
        </authorList>
    </citation>
    <scope>NUCLEOTIDE SEQUENCE [LARGE SCALE GENOMIC DNA]</scope>
    <source>
        <strain evidence="2 3">S1189</strain>
    </source>
</reference>
<dbReference type="Pfam" id="PF13356">
    <property type="entry name" value="Arm-DNA-bind_3"/>
    <property type="match status" value="1"/>
</dbReference>
<accession>A0A5S3YMQ9</accession>
<feature type="non-terminal residue" evidence="2">
    <location>
        <position position="75"/>
    </location>
</feature>
<evidence type="ECO:0000259" key="1">
    <source>
        <dbReference type="Pfam" id="PF13356"/>
    </source>
</evidence>
<dbReference type="Proteomes" id="UP000307362">
    <property type="component" value="Unassembled WGS sequence"/>
</dbReference>
<protein>
    <recommendedName>
        <fullName evidence="1">Integrase DNA-binding domain-containing protein</fullName>
    </recommendedName>
</protein>
<sequence length="75" mass="8385">MGKLTVRSVLSFIKEASEQIQTKKSGKLRLADGNGLYIVVPKKGEPYWMMRYTIAGKRSEMTIGKHSLLSLADAR</sequence>
<feature type="domain" description="Integrase DNA-binding" evidence="1">
    <location>
        <begin position="19"/>
        <end position="75"/>
    </location>
</feature>
<dbReference type="InterPro" id="IPR038488">
    <property type="entry name" value="Integrase_DNA-bd_sf"/>
</dbReference>
<dbReference type="EMBL" id="PNCM01000278">
    <property type="protein sequence ID" value="TMP76735.1"/>
    <property type="molecule type" value="Genomic_DNA"/>
</dbReference>
<evidence type="ECO:0000313" key="2">
    <source>
        <dbReference type="EMBL" id="TMP76735.1"/>
    </source>
</evidence>
<organism evidence="2 3">
    <name type="scientific">Pseudoalteromonas phenolica</name>
    <dbReference type="NCBI Taxonomy" id="161398"/>
    <lineage>
        <taxon>Bacteria</taxon>
        <taxon>Pseudomonadati</taxon>
        <taxon>Pseudomonadota</taxon>
        <taxon>Gammaproteobacteria</taxon>
        <taxon>Alteromonadales</taxon>
        <taxon>Pseudoalteromonadaceae</taxon>
        <taxon>Pseudoalteromonas</taxon>
    </lineage>
</organism>
<name>A0A5S3YMQ9_9GAMM</name>
<dbReference type="AlphaFoldDB" id="A0A5S3YMQ9"/>
<dbReference type="RefSeq" id="WP_212751369.1">
    <property type="nucleotide sequence ID" value="NZ_PNCM01000278.1"/>
</dbReference>
<proteinExistence type="predicted"/>
<dbReference type="Gene3D" id="3.30.160.390">
    <property type="entry name" value="Integrase, DNA-binding domain"/>
    <property type="match status" value="1"/>
</dbReference>